<reference evidence="5" key="1">
    <citation type="journal article" date="2021" name="IMA Fungus">
        <title>Genomic characterization of three marine fungi, including Emericellopsis atlantica sp. nov. with signatures of a generalist lifestyle and marine biomass degradation.</title>
        <authorList>
            <person name="Hagestad O.C."/>
            <person name="Hou L."/>
            <person name="Andersen J.H."/>
            <person name="Hansen E.H."/>
            <person name="Altermark B."/>
            <person name="Li C."/>
            <person name="Kuhnert E."/>
            <person name="Cox R.J."/>
            <person name="Crous P.W."/>
            <person name="Spatafora J.W."/>
            <person name="Lail K."/>
            <person name="Amirebrahimi M."/>
            <person name="Lipzen A."/>
            <person name="Pangilinan J."/>
            <person name="Andreopoulos W."/>
            <person name="Hayes R.D."/>
            <person name="Ng V."/>
            <person name="Grigoriev I.V."/>
            <person name="Jackson S.A."/>
            <person name="Sutton T.D.S."/>
            <person name="Dobson A.D.W."/>
            <person name="Rama T."/>
        </authorList>
    </citation>
    <scope>NUCLEOTIDE SEQUENCE</scope>
    <source>
        <strain evidence="5">TRa018bII</strain>
    </source>
</reference>
<evidence type="ECO:0000313" key="5">
    <source>
        <dbReference type="EMBL" id="KAG9236090.1"/>
    </source>
</evidence>
<evidence type="ECO:0000313" key="6">
    <source>
        <dbReference type="Proteomes" id="UP000824998"/>
    </source>
</evidence>
<gene>
    <name evidence="5" type="ORF">BJ875DRAFT_246068</name>
</gene>
<dbReference type="InterPro" id="IPR051556">
    <property type="entry name" value="N-term/lysine_N-AcTrnsfr"/>
</dbReference>
<sequence length="366" mass="40224">MDTNATDPPPQRSAQPSIRSFFQRRSSPSYTTPPPPPLPTLSNATALPIPPKSTTKYALPPASKPRPNVNFPSQAAIGRIEEQHLQPLRRINALLLPISYPDSFYHDILAASPMPNFSRIITWTDNAPNSEPKVIGGIVCRLDPSTTPDYTSTNPSFVSRSYDIYIKSLVLLSPYRGKGLAAAVLEDVISSAASTLSRSSDFRIESLYAHVWTENKDALEWYTKRRFISGDPLVVGYYTRLKPNSAWIMRRRIPPFDYRQLISTNAAPAPISPPSELPTSSIQPESSEKKENLGSRPPISSARSFQDRGPEREWNDLPEDVLGGSLLKPPSQLASADASKTSSRSSSRSGTAGKKKRVYPTAAFGS</sequence>
<dbReference type="SUPFAM" id="SSF55729">
    <property type="entry name" value="Acyl-CoA N-acyltransferases (Nat)"/>
    <property type="match status" value="1"/>
</dbReference>
<organism evidence="5 6">
    <name type="scientific">Amylocarpus encephaloides</name>
    <dbReference type="NCBI Taxonomy" id="45428"/>
    <lineage>
        <taxon>Eukaryota</taxon>
        <taxon>Fungi</taxon>
        <taxon>Dikarya</taxon>
        <taxon>Ascomycota</taxon>
        <taxon>Pezizomycotina</taxon>
        <taxon>Leotiomycetes</taxon>
        <taxon>Helotiales</taxon>
        <taxon>Helotiales incertae sedis</taxon>
        <taxon>Amylocarpus</taxon>
    </lineage>
</organism>
<dbReference type="InterPro" id="IPR016181">
    <property type="entry name" value="Acyl_CoA_acyltransferase"/>
</dbReference>
<keyword evidence="6" id="KW-1185">Reference proteome</keyword>
<keyword evidence="1" id="KW-0808">Transferase</keyword>
<dbReference type="GO" id="GO:0016747">
    <property type="term" value="F:acyltransferase activity, transferring groups other than amino-acyl groups"/>
    <property type="evidence" value="ECO:0007669"/>
    <property type="project" value="InterPro"/>
</dbReference>
<dbReference type="OrthoDB" id="47374at2759"/>
<dbReference type="PANTHER" id="PTHR42919:SF8">
    <property type="entry name" value="N-ALPHA-ACETYLTRANSFERASE 50"/>
    <property type="match status" value="1"/>
</dbReference>
<dbReference type="Pfam" id="PF00583">
    <property type="entry name" value="Acetyltransf_1"/>
    <property type="match status" value="1"/>
</dbReference>
<evidence type="ECO:0000259" key="4">
    <source>
        <dbReference type="PROSITE" id="PS51186"/>
    </source>
</evidence>
<feature type="compositionally biased region" description="Polar residues" evidence="3">
    <location>
        <begin position="1"/>
        <end position="25"/>
    </location>
</feature>
<dbReference type="PANTHER" id="PTHR42919">
    <property type="entry name" value="N-ALPHA-ACETYLTRANSFERASE"/>
    <property type="match status" value="1"/>
</dbReference>
<accession>A0A9P7YN23</accession>
<name>A0A9P7YN23_9HELO</name>
<dbReference type="EMBL" id="MU251415">
    <property type="protein sequence ID" value="KAG9236090.1"/>
    <property type="molecule type" value="Genomic_DNA"/>
</dbReference>
<evidence type="ECO:0000256" key="2">
    <source>
        <dbReference type="ARBA" id="ARBA00023315"/>
    </source>
</evidence>
<feature type="compositionally biased region" description="Basic and acidic residues" evidence="3">
    <location>
        <begin position="305"/>
        <end position="315"/>
    </location>
</feature>
<protein>
    <recommendedName>
        <fullName evidence="4">N-acetyltransferase domain-containing protein</fullName>
    </recommendedName>
</protein>
<feature type="compositionally biased region" description="Low complexity" evidence="3">
    <location>
        <begin position="334"/>
        <end position="352"/>
    </location>
</feature>
<dbReference type="AlphaFoldDB" id="A0A9P7YN23"/>
<feature type="domain" description="N-acetyltransferase" evidence="4">
    <location>
        <begin position="75"/>
        <end position="254"/>
    </location>
</feature>
<keyword evidence="2" id="KW-0012">Acyltransferase</keyword>
<evidence type="ECO:0000256" key="3">
    <source>
        <dbReference type="SAM" id="MobiDB-lite"/>
    </source>
</evidence>
<dbReference type="Proteomes" id="UP000824998">
    <property type="component" value="Unassembled WGS sequence"/>
</dbReference>
<evidence type="ECO:0000256" key="1">
    <source>
        <dbReference type="ARBA" id="ARBA00022679"/>
    </source>
</evidence>
<proteinExistence type="predicted"/>
<dbReference type="GO" id="GO:0007064">
    <property type="term" value="P:mitotic sister chromatid cohesion"/>
    <property type="evidence" value="ECO:0007669"/>
    <property type="project" value="TreeGrafter"/>
</dbReference>
<dbReference type="PROSITE" id="PS51186">
    <property type="entry name" value="GNAT"/>
    <property type="match status" value="1"/>
</dbReference>
<comment type="caution">
    <text evidence="5">The sequence shown here is derived from an EMBL/GenBank/DDBJ whole genome shotgun (WGS) entry which is preliminary data.</text>
</comment>
<feature type="region of interest" description="Disordered" evidence="3">
    <location>
        <begin position="267"/>
        <end position="366"/>
    </location>
</feature>
<feature type="region of interest" description="Disordered" evidence="3">
    <location>
        <begin position="1"/>
        <end position="71"/>
    </location>
</feature>
<dbReference type="GO" id="GO:0031415">
    <property type="term" value="C:NatA complex"/>
    <property type="evidence" value="ECO:0007669"/>
    <property type="project" value="TreeGrafter"/>
</dbReference>
<dbReference type="Gene3D" id="3.40.630.30">
    <property type="match status" value="1"/>
</dbReference>
<dbReference type="InterPro" id="IPR000182">
    <property type="entry name" value="GNAT_dom"/>
</dbReference>